<dbReference type="InterPro" id="IPR006385">
    <property type="entry name" value="HAD_hydro_SerB1"/>
</dbReference>
<dbReference type="Gene3D" id="3.40.50.1000">
    <property type="entry name" value="HAD superfamily/HAD-like"/>
    <property type="match status" value="1"/>
</dbReference>
<dbReference type="Pfam" id="PF12710">
    <property type="entry name" value="HAD"/>
    <property type="match status" value="1"/>
</dbReference>
<dbReference type="PANTHER" id="PTHR43344">
    <property type="entry name" value="PHOSPHOSERINE PHOSPHATASE"/>
    <property type="match status" value="1"/>
</dbReference>
<dbReference type="NCBIfam" id="TIGR01488">
    <property type="entry name" value="HAD-SF-IB"/>
    <property type="match status" value="1"/>
</dbReference>
<dbReference type="eggNOG" id="COG0560">
    <property type="taxonomic scope" value="Bacteria"/>
</dbReference>
<keyword evidence="2 4" id="KW-0378">Hydrolase</keyword>
<dbReference type="OrthoDB" id="9784466at2"/>
<keyword evidence="1" id="KW-0479">Metal-binding</keyword>
<dbReference type="PANTHER" id="PTHR43344:SF13">
    <property type="entry name" value="PHOSPHATASE RV3661-RELATED"/>
    <property type="match status" value="1"/>
</dbReference>
<dbReference type="InterPro" id="IPR050582">
    <property type="entry name" value="HAD-like_SerB"/>
</dbReference>
<comment type="caution">
    <text evidence="4">The sequence shown here is derived from an EMBL/GenBank/DDBJ whole genome shotgun (WGS) entry which is preliminary data.</text>
</comment>
<evidence type="ECO:0000256" key="3">
    <source>
        <dbReference type="ARBA" id="ARBA00022842"/>
    </source>
</evidence>
<reference evidence="5" key="1">
    <citation type="submission" date="2014-05" db="EMBL/GenBank/DDBJ databases">
        <title>ATOL: Assembling a taxonomically balanced genome-scale reconstruction of the evolutionary history of the Enterobacteriaceae.</title>
        <authorList>
            <person name="Plunkett G. III"/>
            <person name="Neeno-Eckwall E.C."/>
            <person name="Glasner J.D."/>
            <person name="Perna N.T."/>
        </authorList>
    </citation>
    <scope>NUCLEOTIDE SEQUENCE [LARGE SCALE GENOMIC DNA]</scope>
    <source>
        <strain evidence="5">ATCC 49490</strain>
    </source>
</reference>
<evidence type="ECO:0000313" key="4">
    <source>
        <dbReference type="EMBL" id="KFB98061.1"/>
    </source>
</evidence>
<organism evidence="4 5">
    <name type="scientific">Trabulsiella guamensis ATCC 49490</name>
    <dbReference type="NCBI Taxonomy" id="1005994"/>
    <lineage>
        <taxon>Bacteria</taxon>
        <taxon>Pseudomonadati</taxon>
        <taxon>Pseudomonadota</taxon>
        <taxon>Gammaproteobacteria</taxon>
        <taxon>Enterobacterales</taxon>
        <taxon>Enterobacteriaceae</taxon>
        <taxon>Trabulsiella</taxon>
    </lineage>
</organism>
<dbReference type="EC" id="3.1.3.3" evidence="4"/>
<dbReference type="AlphaFoldDB" id="A0A084ZKR7"/>
<dbReference type="SUPFAM" id="SSF56784">
    <property type="entry name" value="HAD-like"/>
    <property type="match status" value="1"/>
</dbReference>
<dbReference type="EMBL" id="JMTB01000128">
    <property type="protein sequence ID" value="KFB98061.1"/>
    <property type="molecule type" value="Genomic_DNA"/>
</dbReference>
<evidence type="ECO:0000313" key="5">
    <source>
        <dbReference type="Proteomes" id="UP000028630"/>
    </source>
</evidence>
<accession>A0A084ZKR7</accession>
<dbReference type="Gene3D" id="1.20.1440.100">
    <property type="entry name" value="SG protein - dephosphorylation function"/>
    <property type="match status" value="1"/>
</dbReference>
<dbReference type="GO" id="GO:0016787">
    <property type="term" value="F:hydrolase activity"/>
    <property type="evidence" value="ECO:0007669"/>
    <property type="project" value="UniProtKB-KW"/>
</dbReference>
<proteinExistence type="predicted"/>
<evidence type="ECO:0000256" key="1">
    <source>
        <dbReference type="ARBA" id="ARBA00022723"/>
    </source>
</evidence>
<dbReference type="Proteomes" id="UP000028630">
    <property type="component" value="Unassembled WGS sequence"/>
</dbReference>
<protein>
    <submittedName>
        <fullName evidence="4">Phosphoserine phosphatase</fullName>
        <ecNumber evidence="4">3.1.3.-</ecNumber>
        <ecNumber evidence="4">3.1.3.3</ecNumber>
    </submittedName>
</protein>
<keyword evidence="5" id="KW-1185">Reference proteome</keyword>
<dbReference type="GO" id="GO:0046872">
    <property type="term" value="F:metal ion binding"/>
    <property type="evidence" value="ECO:0007669"/>
    <property type="project" value="UniProtKB-KW"/>
</dbReference>
<name>A0A084ZKR7_9ENTR</name>
<evidence type="ECO:0000256" key="2">
    <source>
        <dbReference type="ARBA" id="ARBA00022801"/>
    </source>
</evidence>
<sequence>MTNTLYLFDLDNTLFEGDSSTYWSEYLVREGLVNDAGYLQQEARLMADYAVGKMDIHAYVALTLAPLAMMTKEEVDRRITQWVTDTIMPRVYPQARDLIQTLRARQQQMMIISASVSLLVKPVARALGIDHATGVDLRIDNGHYSNVISGTPSYQQGKVTRLREWLAMHPQRIGRLVFYTDSINDLPLCLVADEVVLVNPCPQLLAQGERRLWPVVNWAR</sequence>
<dbReference type="CDD" id="cd02612">
    <property type="entry name" value="HAD_PGPPase"/>
    <property type="match status" value="1"/>
</dbReference>
<dbReference type="InterPro" id="IPR023214">
    <property type="entry name" value="HAD_sf"/>
</dbReference>
<dbReference type="InterPro" id="IPR036412">
    <property type="entry name" value="HAD-like_sf"/>
</dbReference>
<keyword evidence="3" id="KW-0460">Magnesium</keyword>
<dbReference type="EC" id="3.1.3.-" evidence="4"/>
<dbReference type="RefSeq" id="WP_038163064.1">
    <property type="nucleotide sequence ID" value="NZ_JMTB01000128.1"/>
</dbReference>
<dbReference type="NCBIfam" id="TIGR01490">
    <property type="entry name" value="HAD-SF-IB-hyp1"/>
    <property type="match status" value="1"/>
</dbReference>
<gene>
    <name evidence="4" type="ORF">GTGU_04589</name>
</gene>